<dbReference type="OrthoDB" id="5495633at2"/>
<name>A0A5E4TTY5_9BURK</name>
<sequence length="302" mass="33441">MISLRDVDLNLLVVFQAVLTHRSISQAARELGLSQPAVSNGLARLRQTFDDELFTRTGAGMQPTPFAEALAEPVSVALAGISRAINHREAFDPASSQREFTLAMTDVGEVYFMPTLVDLCTRLAPGVHLRTVRTTLPDLKDAMASGRIDLAVGAFDDLTGPFFQRRLFRQQYVSLFRIGHALDTPHAGLAEFQAARHLFVATGDNPYARVNQLLAQAGFGADANVWVPHFIAVPYVVSVNDLVVTVPQKFAERAAAPFGLRFVKPPLRLPALQTNVFWHRRYHQDGGNQWLRQLISEHFAES</sequence>
<protein>
    <submittedName>
        <fullName evidence="6">LysR family transcriptional regulator</fullName>
    </submittedName>
</protein>
<proteinExistence type="inferred from homology"/>
<keyword evidence="3" id="KW-0238">DNA-binding</keyword>
<feature type="domain" description="HTH lysR-type" evidence="5">
    <location>
        <begin position="7"/>
        <end position="64"/>
    </location>
</feature>
<dbReference type="AlphaFoldDB" id="A0A5E4TTY5"/>
<evidence type="ECO:0000256" key="4">
    <source>
        <dbReference type="ARBA" id="ARBA00023163"/>
    </source>
</evidence>
<evidence type="ECO:0000313" key="7">
    <source>
        <dbReference type="Proteomes" id="UP000384354"/>
    </source>
</evidence>
<dbReference type="Gene3D" id="1.10.10.10">
    <property type="entry name" value="Winged helix-like DNA-binding domain superfamily/Winged helix DNA-binding domain"/>
    <property type="match status" value="1"/>
</dbReference>
<dbReference type="GO" id="GO:0003700">
    <property type="term" value="F:DNA-binding transcription factor activity"/>
    <property type="evidence" value="ECO:0007669"/>
    <property type="project" value="InterPro"/>
</dbReference>
<dbReference type="Pfam" id="PF00126">
    <property type="entry name" value="HTH_1"/>
    <property type="match status" value="1"/>
</dbReference>
<dbReference type="Gene3D" id="3.40.190.10">
    <property type="entry name" value="Periplasmic binding protein-like II"/>
    <property type="match status" value="2"/>
</dbReference>
<dbReference type="SUPFAM" id="SSF53850">
    <property type="entry name" value="Periplasmic binding protein-like II"/>
    <property type="match status" value="1"/>
</dbReference>
<dbReference type="Proteomes" id="UP000384354">
    <property type="component" value="Unassembled WGS sequence"/>
</dbReference>
<dbReference type="PROSITE" id="PS50931">
    <property type="entry name" value="HTH_LYSR"/>
    <property type="match status" value="1"/>
</dbReference>
<dbReference type="PANTHER" id="PTHR30118:SF15">
    <property type="entry name" value="TRANSCRIPTIONAL REGULATORY PROTEIN"/>
    <property type="match status" value="1"/>
</dbReference>
<evidence type="ECO:0000313" key="6">
    <source>
        <dbReference type="EMBL" id="VVD91396.1"/>
    </source>
</evidence>
<dbReference type="Pfam" id="PF03466">
    <property type="entry name" value="LysR_substrate"/>
    <property type="match status" value="1"/>
</dbReference>
<evidence type="ECO:0000259" key="5">
    <source>
        <dbReference type="PROSITE" id="PS50931"/>
    </source>
</evidence>
<dbReference type="RefSeq" id="WP_017232237.1">
    <property type="nucleotide sequence ID" value="NZ_CABPSL010000004.1"/>
</dbReference>
<dbReference type="InterPro" id="IPR000847">
    <property type="entry name" value="LysR_HTH_N"/>
</dbReference>
<comment type="similarity">
    <text evidence="1">Belongs to the LysR transcriptional regulatory family.</text>
</comment>
<dbReference type="InterPro" id="IPR005119">
    <property type="entry name" value="LysR_subst-bd"/>
</dbReference>
<gene>
    <name evidence="6" type="ORF">PCE31106_01636</name>
</gene>
<keyword evidence="4" id="KW-0804">Transcription</keyword>
<evidence type="ECO:0000256" key="3">
    <source>
        <dbReference type="ARBA" id="ARBA00023125"/>
    </source>
</evidence>
<dbReference type="CDD" id="cd08459">
    <property type="entry name" value="PBP2_DntR_NahR_LinR_like"/>
    <property type="match status" value="1"/>
</dbReference>
<evidence type="ECO:0000256" key="2">
    <source>
        <dbReference type="ARBA" id="ARBA00023015"/>
    </source>
</evidence>
<dbReference type="SUPFAM" id="SSF46785">
    <property type="entry name" value="Winged helix' DNA-binding domain"/>
    <property type="match status" value="1"/>
</dbReference>
<dbReference type="InterPro" id="IPR036390">
    <property type="entry name" value="WH_DNA-bd_sf"/>
</dbReference>
<dbReference type="GO" id="GO:0003677">
    <property type="term" value="F:DNA binding"/>
    <property type="evidence" value="ECO:0007669"/>
    <property type="project" value="UniProtKB-KW"/>
</dbReference>
<organism evidence="6 7">
    <name type="scientific">Pandoraea cepalis</name>
    <dbReference type="NCBI Taxonomy" id="2508294"/>
    <lineage>
        <taxon>Bacteria</taxon>
        <taxon>Pseudomonadati</taxon>
        <taxon>Pseudomonadota</taxon>
        <taxon>Betaproteobacteria</taxon>
        <taxon>Burkholderiales</taxon>
        <taxon>Burkholderiaceae</taxon>
        <taxon>Pandoraea</taxon>
    </lineage>
</organism>
<accession>A0A5E4TTY5</accession>
<dbReference type="EMBL" id="CABPSL010000004">
    <property type="protein sequence ID" value="VVD91396.1"/>
    <property type="molecule type" value="Genomic_DNA"/>
</dbReference>
<dbReference type="PRINTS" id="PR00039">
    <property type="entry name" value="HTHLYSR"/>
</dbReference>
<evidence type="ECO:0000256" key="1">
    <source>
        <dbReference type="ARBA" id="ARBA00009437"/>
    </source>
</evidence>
<dbReference type="InterPro" id="IPR036388">
    <property type="entry name" value="WH-like_DNA-bd_sf"/>
</dbReference>
<dbReference type="PANTHER" id="PTHR30118">
    <property type="entry name" value="HTH-TYPE TRANSCRIPTIONAL REGULATOR LEUO-RELATED"/>
    <property type="match status" value="1"/>
</dbReference>
<keyword evidence="2" id="KW-0805">Transcription regulation</keyword>
<reference evidence="6 7" key="1">
    <citation type="submission" date="2019-08" db="EMBL/GenBank/DDBJ databases">
        <authorList>
            <person name="Peeters C."/>
        </authorList>
    </citation>
    <scope>NUCLEOTIDE SEQUENCE [LARGE SCALE GENOMIC DNA]</scope>
    <source>
        <strain evidence="6 7">LMG 31106</strain>
    </source>
</reference>
<dbReference type="InterPro" id="IPR050389">
    <property type="entry name" value="LysR-type_TF"/>
</dbReference>